<dbReference type="OrthoDB" id="26311at10239"/>
<dbReference type="RefSeq" id="YP_009217117.1">
    <property type="nucleotide sequence ID" value="NC_028999.1"/>
</dbReference>
<protein>
    <submittedName>
        <fullName evidence="1">Uncharacterized protein 034</fullName>
    </submittedName>
</protein>
<dbReference type="GeneID" id="26643565"/>
<dbReference type="KEGG" id="vg:26643565"/>
<keyword evidence="2" id="KW-1185">Reference proteome</keyword>
<dbReference type="Proteomes" id="UP000008388">
    <property type="component" value="Segment"/>
</dbReference>
<dbReference type="EMBL" id="HQ630627">
    <property type="protein sequence ID" value="AEH03461.1"/>
    <property type="molecule type" value="Genomic_DNA"/>
</dbReference>
<organism evidence="1 2">
    <name type="scientific">Pseudomonas phage PhiPA3</name>
    <name type="common">Pseudomonas aeruginosa phage PhiPA3</name>
    <dbReference type="NCBI Taxonomy" id="998086"/>
    <lineage>
        <taxon>Viruses</taxon>
        <taxon>Duplodnaviria</taxon>
        <taxon>Heunggongvirae</taxon>
        <taxon>Uroviricota</taxon>
        <taxon>Caudoviricetes</taxon>
        <taxon>Chimalliviridae</taxon>
        <taxon>Miltoncavirus</taxon>
        <taxon>Miltoncavirus PhiPA3</taxon>
    </lineage>
</organism>
<name>F8SJR6_BPPA3</name>
<accession>F8SJR6</accession>
<evidence type="ECO:0000313" key="2">
    <source>
        <dbReference type="Proteomes" id="UP000008388"/>
    </source>
</evidence>
<evidence type="ECO:0000313" key="1">
    <source>
        <dbReference type="EMBL" id="AEH03461.1"/>
    </source>
</evidence>
<organismHost>
    <name type="scientific">Pseudomonas aeruginosa</name>
    <dbReference type="NCBI Taxonomy" id="287"/>
</organismHost>
<reference evidence="1 2" key="1">
    <citation type="journal article" date="2011" name="Microbiology">
        <title>The Pseudomonas aeruginosa generalized transducing phage phiPA3 is a new member of the phiKZ-like group of 'jumbo' phages, and infects model laboratory strains and clinical isolates from cystic fibrosis patients.</title>
        <authorList>
            <person name="Monson R."/>
            <person name="Foulds I."/>
            <person name="Foweraker J."/>
            <person name="Welch M."/>
            <person name="Salmond G.P."/>
        </authorList>
    </citation>
    <scope>NUCLEOTIDE SEQUENCE [LARGE SCALE GENOMIC DNA]</scope>
</reference>
<sequence length="108" mass="12397">MYYGCFKSLEDVLDFYHIEESDLIGCTILFAAYDDSEGYSGYSFVLFEREGKLYEVNASHCSGYDLEGQWEPEETTIEALEVTRGGYFVGIYDDQLKDFLTAFKQGNQ</sequence>
<proteinExistence type="predicted"/>
<gene>
    <name evidence="1" type="primary">034</name>
</gene>